<dbReference type="Gene3D" id="1.10.10.60">
    <property type="entry name" value="Homeodomain-like"/>
    <property type="match status" value="1"/>
</dbReference>
<evidence type="ECO:0000256" key="3">
    <source>
        <dbReference type="SAM" id="MobiDB-lite"/>
    </source>
</evidence>
<comment type="caution">
    <text evidence="5">The sequence shown here is derived from an EMBL/GenBank/DDBJ whole genome shotgun (WGS) entry which is preliminary data.</text>
</comment>
<dbReference type="PROSITE" id="PS50977">
    <property type="entry name" value="HTH_TETR_2"/>
    <property type="match status" value="1"/>
</dbReference>
<evidence type="ECO:0000256" key="1">
    <source>
        <dbReference type="ARBA" id="ARBA00023125"/>
    </source>
</evidence>
<name>A0ABP8QZP3_9ACTN</name>
<organism evidence="5 6">
    <name type="scientific">Actinoallomurus oryzae</name>
    <dbReference type="NCBI Taxonomy" id="502180"/>
    <lineage>
        <taxon>Bacteria</taxon>
        <taxon>Bacillati</taxon>
        <taxon>Actinomycetota</taxon>
        <taxon>Actinomycetes</taxon>
        <taxon>Streptosporangiales</taxon>
        <taxon>Thermomonosporaceae</taxon>
        <taxon>Actinoallomurus</taxon>
    </lineage>
</organism>
<dbReference type="Gene3D" id="1.10.357.10">
    <property type="entry name" value="Tetracycline Repressor, domain 2"/>
    <property type="match status" value="1"/>
</dbReference>
<reference evidence="6" key="1">
    <citation type="journal article" date="2019" name="Int. J. Syst. Evol. Microbiol.">
        <title>The Global Catalogue of Microorganisms (GCM) 10K type strain sequencing project: providing services to taxonomists for standard genome sequencing and annotation.</title>
        <authorList>
            <consortium name="The Broad Institute Genomics Platform"/>
            <consortium name="The Broad Institute Genome Sequencing Center for Infectious Disease"/>
            <person name="Wu L."/>
            <person name="Ma J."/>
        </authorList>
    </citation>
    <scope>NUCLEOTIDE SEQUENCE [LARGE SCALE GENOMIC DNA]</scope>
    <source>
        <strain evidence="6">JCM 17933</strain>
    </source>
</reference>
<dbReference type="SUPFAM" id="SSF48498">
    <property type="entry name" value="Tetracyclin repressor-like, C-terminal domain"/>
    <property type="match status" value="1"/>
</dbReference>
<dbReference type="InterPro" id="IPR009057">
    <property type="entry name" value="Homeodomain-like_sf"/>
</dbReference>
<accession>A0ABP8QZP3</accession>
<keyword evidence="6" id="KW-1185">Reference proteome</keyword>
<dbReference type="Pfam" id="PF17920">
    <property type="entry name" value="TetR_C_16"/>
    <property type="match status" value="1"/>
</dbReference>
<feature type="region of interest" description="Disordered" evidence="3">
    <location>
        <begin position="1"/>
        <end position="23"/>
    </location>
</feature>
<evidence type="ECO:0000259" key="4">
    <source>
        <dbReference type="PROSITE" id="PS50977"/>
    </source>
</evidence>
<feature type="domain" description="HTH tetR-type" evidence="4">
    <location>
        <begin position="21"/>
        <end position="81"/>
    </location>
</feature>
<feature type="DNA-binding region" description="H-T-H motif" evidence="2">
    <location>
        <begin position="44"/>
        <end position="63"/>
    </location>
</feature>
<sequence length="201" mass="21621">MVTHSDEGGLLTRTGRRPGGPPTREAIMSAARRCFGTSGYDATSLRRVAVEAGVDPALLIHYFGSKEGLFTAAMGLPFRPSELFAGLPEMTLPEASRTIVRLFLRLADGDDSRNAMLALVRSAVSNERAAAMLREFVTEELLTIVAGISDRDDARMRASLVAAQLIGVAMLRHVVKIETLAGASPDEIVALVAPVIEQYLR</sequence>
<dbReference type="SUPFAM" id="SSF46689">
    <property type="entry name" value="Homeodomain-like"/>
    <property type="match status" value="1"/>
</dbReference>
<keyword evidence="1 2" id="KW-0238">DNA-binding</keyword>
<dbReference type="EMBL" id="BAABHF010000049">
    <property type="protein sequence ID" value="GAA4514303.1"/>
    <property type="molecule type" value="Genomic_DNA"/>
</dbReference>
<dbReference type="Proteomes" id="UP001500503">
    <property type="component" value="Unassembled WGS sequence"/>
</dbReference>
<dbReference type="InterPro" id="IPR041678">
    <property type="entry name" value="TetR_C_16"/>
</dbReference>
<dbReference type="InterPro" id="IPR050109">
    <property type="entry name" value="HTH-type_TetR-like_transc_reg"/>
</dbReference>
<dbReference type="InterPro" id="IPR001647">
    <property type="entry name" value="HTH_TetR"/>
</dbReference>
<gene>
    <name evidence="5" type="ORF">GCM10023191_082640</name>
</gene>
<evidence type="ECO:0000313" key="5">
    <source>
        <dbReference type="EMBL" id="GAA4514303.1"/>
    </source>
</evidence>
<evidence type="ECO:0000256" key="2">
    <source>
        <dbReference type="PROSITE-ProRule" id="PRU00335"/>
    </source>
</evidence>
<dbReference type="PANTHER" id="PTHR30055:SF235">
    <property type="entry name" value="TRANSCRIPTIONAL REGULATORY PROTEIN"/>
    <property type="match status" value="1"/>
</dbReference>
<dbReference type="PANTHER" id="PTHR30055">
    <property type="entry name" value="HTH-TYPE TRANSCRIPTIONAL REGULATOR RUTR"/>
    <property type="match status" value="1"/>
</dbReference>
<proteinExistence type="predicted"/>
<dbReference type="Pfam" id="PF00440">
    <property type="entry name" value="TetR_N"/>
    <property type="match status" value="1"/>
</dbReference>
<evidence type="ECO:0000313" key="6">
    <source>
        <dbReference type="Proteomes" id="UP001500503"/>
    </source>
</evidence>
<dbReference type="InterPro" id="IPR036271">
    <property type="entry name" value="Tet_transcr_reg_TetR-rel_C_sf"/>
</dbReference>
<dbReference type="PRINTS" id="PR00455">
    <property type="entry name" value="HTHTETR"/>
</dbReference>
<protein>
    <submittedName>
        <fullName evidence="5">TetR family transcriptional regulator</fullName>
    </submittedName>
</protein>